<evidence type="ECO:0000256" key="2">
    <source>
        <dbReference type="ARBA" id="ARBA00022448"/>
    </source>
</evidence>
<dbReference type="Pfam" id="PF02653">
    <property type="entry name" value="BPD_transp_2"/>
    <property type="match status" value="1"/>
</dbReference>
<dbReference type="InterPro" id="IPR052157">
    <property type="entry name" value="BCAA_transport_permease"/>
</dbReference>
<dbReference type="GO" id="GO:0006865">
    <property type="term" value="P:amino acid transport"/>
    <property type="evidence" value="ECO:0007669"/>
    <property type="project" value="UniProtKB-KW"/>
</dbReference>
<evidence type="ECO:0000256" key="7">
    <source>
        <dbReference type="ARBA" id="ARBA00023136"/>
    </source>
</evidence>
<keyword evidence="2" id="KW-0813">Transport</keyword>
<dbReference type="EMBL" id="SOEY01000002">
    <property type="protein sequence ID" value="TFB77297.1"/>
    <property type="molecule type" value="Genomic_DNA"/>
</dbReference>
<gene>
    <name evidence="10" type="ORF">E3O06_00640</name>
</gene>
<evidence type="ECO:0000256" key="1">
    <source>
        <dbReference type="ARBA" id="ARBA00004651"/>
    </source>
</evidence>
<name>A0A4V3I905_9MICO</name>
<feature type="transmembrane region" description="Helical" evidence="9">
    <location>
        <begin position="129"/>
        <end position="159"/>
    </location>
</feature>
<feature type="transmembrane region" description="Helical" evidence="9">
    <location>
        <begin position="188"/>
        <end position="211"/>
    </location>
</feature>
<feature type="transmembrane region" description="Helical" evidence="9">
    <location>
        <begin position="95"/>
        <end position="117"/>
    </location>
</feature>
<evidence type="ECO:0000256" key="4">
    <source>
        <dbReference type="ARBA" id="ARBA00022692"/>
    </source>
</evidence>
<feature type="transmembrane region" description="Helical" evidence="9">
    <location>
        <begin position="6"/>
        <end position="29"/>
    </location>
</feature>
<dbReference type="PANTHER" id="PTHR11795">
    <property type="entry name" value="BRANCHED-CHAIN AMINO ACID TRANSPORT SYSTEM PERMEASE PROTEIN LIVH"/>
    <property type="match status" value="1"/>
</dbReference>
<dbReference type="GO" id="GO:0022857">
    <property type="term" value="F:transmembrane transporter activity"/>
    <property type="evidence" value="ECO:0007669"/>
    <property type="project" value="InterPro"/>
</dbReference>
<dbReference type="CDD" id="cd06582">
    <property type="entry name" value="TM_PBP1_LivH_like"/>
    <property type="match status" value="1"/>
</dbReference>
<reference evidence="10 11" key="1">
    <citation type="submission" date="2019-03" db="EMBL/GenBank/DDBJ databases">
        <title>Genomics of glacier-inhabiting Cryobacterium strains.</title>
        <authorList>
            <person name="Liu Q."/>
            <person name="Xin Y.-H."/>
        </authorList>
    </citation>
    <scope>NUCLEOTIDE SEQUENCE [LARGE SCALE GENOMIC DNA]</scope>
    <source>
        <strain evidence="10 11">HLT2-23</strain>
    </source>
</reference>
<feature type="transmembrane region" description="Helical" evidence="9">
    <location>
        <begin position="254"/>
        <end position="277"/>
    </location>
</feature>
<dbReference type="GO" id="GO:0005886">
    <property type="term" value="C:plasma membrane"/>
    <property type="evidence" value="ECO:0007669"/>
    <property type="project" value="UniProtKB-SubCell"/>
</dbReference>
<keyword evidence="5" id="KW-0029">Amino-acid transport</keyword>
<dbReference type="PANTHER" id="PTHR11795:SF445">
    <property type="entry name" value="AMINO ACID ABC TRANSPORTER PERMEASE PROTEIN"/>
    <property type="match status" value="1"/>
</dbReference>
<evidence type="ECO:0000313" key="10">
    <source>
        <dbReference type="EMBL" id="TFB77297.1"/>
    </source>
</evidence>
<proteinExistence type="inferred from homology"/>
<keyword evidence="3" id="KW-1003">Cell membrane</keyword>
<feature type="transmembrane region" description="Helical" evidence="9">
    <location>
        <begin position="64"/>
        <end position="83"/>
    </location>
</feature>
<feature type="transmembrane region" description="Helical" evidence="9">
    <location>
        <begin position="217"/>
        <end position="242"/>
    </location>
</feature>
<dbReference type="InterPro" id="IPR001851">
    <property type="entry name" value="ABC_transp_permease"/>
</dbReference>
<organism evidence="10 11">
    <name type="scientific">Cryobacterium glaciale</name>
    <dbReference type="NCBI Taxonomy" id="1259145"/>
    <lineage>
        <taxon>Bacteria</taxon>
        <taxon>Bacillati</taxon>
        <taxon>Actinomycetota</taxon>
        <taxon>Actinomycetes</taxon>
        <taxon>Micrococcales</taxon>
        <taxon>Microbacteriaceae</taxon>
        <taxon>Cryobacterium</taxon>
    </lineage>
</organism>
<keyword evidence="11" id="KW-1185">Reference proteome</keyword>
<dbReference type="OrthoDB" id="9807115at2"/>
<dbReference type="AlphaFoldDB" id="A0A4V3I905"/>
<evidence type="ECO:0000313" key="11">
    <source>
        <dbReference type="Proteomes" id="UP000298173"/>
    </source>
</evidence>
<evidence type="ECO:0000256" key="3">
    <source>
        <dbReference type="ARBA" id="ARBA00022475"/>
    </source>
</evidence>
<accession>A0A4V3I905</accession>
<comment type="subcellular location">
    <subcellularLocation>
        <location evidence="1">Cell membrane</location>
        <topology evidence="1">Multi-pass membrane protein</topology>
    </subcellularLocation>
</comment>
<comment type="caution">
    <text evidence="10">The sequence shown here is derived from an EMBL/GenBank/DDBJ whole genome shotgun (WGS) entry which is preliminary data.</text>
</comment>
<keyword evidence="4 9" id="KW-0812">Transmembrane</keyword>
<keyword evidence="7 9" id="KW-0472">Membrane</keyword>
<dbReference type="RefSeq" id="WP_134501109.1">
    <property type="nucleotide sequence ID" value="NZ_SOEY01000002.1"/>
</dbReference>
<comment type="similarity">
    <text evidence="8">Belongs to the binding-protein-dependent transport system permease family. LivHM subfamily.</text>
</comment>
<sequence>MTTIQILVSGVLIGGVYALLAVGITLVLGVMKIVNFAQGELLMVGMYLTLLLHTVLGLHPYVAFPIVVVALFGLGAGIHFGLLRWVVDRGHTQQIVLTLGIGIVLQSAALMIFGGSFQSLQIEPFRGGSIVIGSISIGTTRLAAFVVAGIATIALLFLLDRTLTGKAMRATAMDRDAATLMGIPVQRVYLITMGIGSALAGAAGVMLMPIYPVYPTVGVNILLIGFVVVVLGGLGSVAGAFLGGIIIGVVEALAGFWLGAAMSQIVVFALFIVILLVRPQGILKGDTV</sequence>
<dbReference type="Proteomes" id="UP000298173">
    <property type="component" value="Unassembled WGS sequence"/>
</dbReference>
<evidence type="ECO:0000256" key="5">
    <source>
        <dbReference type="ARBA" id="ARBA00022970"/>
    </source>
</evidence>
<protein>
    <submittedName>
        <fullName evidence="10">Branched-chain amino acid ABC transporter permease</fullName>
    </submittedName>
</protein>
<evidence type="ECO:0000256" key="9">
    <source>
        <dbReference type="SAM" id="Phobius"/>
    </source>
</evidence>
<keyword evidence="6 9" id="KW-1133">Transmembrane helix</keyword>
<evidence type="ECO:0000256" key="6">
    <source>
        <dbReference type="ARBA" id="ARBA00022989"/>
    </source>
</evidence>
<evidence type="ECO:0000256" key="8">
    <source>
        <dbReference type="ARBA" id="ARBA00037998"/>
    </source>
</evidence>